<organism evidence="2 3">
    <name type="scientific">African swine fever virus</name>
    <name type="common">ASFV</name>
    <dbReference type="NCBI Taxonomy" id="10497"/>
    <lineage>
        <taxon>Viruses</taxon>
        <taxon>Varidnaviria</taxon>
        <taxon>Bamfordvirae</taxon>
        <taxon>Nucleocytoviricota</taxon>
        <taxon>Pokkesviricetes</taxon>
        <taxon>Asfuvirales</taxon>
        <taxon>Asfarviridae</taxon>
        <taxon>Asfivirus</taxon>
        <taxon>Asfivirus haemorrhagiae</taxon>
    </lineage>
</organism>
<feature type="transmembrane region" description="Helical" evidence="1">
    <location>
        <begin position="93"/>
        <end position="118"/>
    </location>
</feature>
<protein>
    <submittedName>
        <fullName evidence="2">PA118R</fullName>
    </submittedName>
</protein>
<organismHost>
    <name type="scientific">Potamochoerus larvatus</name>
    <name type="common">Bushpig</name>
    <dbReference type="NCBI Taxonomy" id="273792"/>
</organismHost>
<dbReference type="EMBL" id="MN394630">
    <property type="protein sequence ID" value="QRW43579.1"/>
    <property type="molecule type" value="Genomic_DNA"/>
</dbReference>
<keyword evidence="1" id="KW-0472">Membrane</keyword>
<evidence type="ECO:0000256" key="1">
    <source>
        <dbReference type="SAM" id="Phobius"/>
    </source>
</evidence>
<proteinExistence type="predicted"/>
<organismHost>
    <name type="scientific">Sus scrofa</name>
    <name type="common">Pig</name>
    <dbReference type="NCBI Taxonomy" id="9823"/>
</organismHost>
<evidence type="ECO:0000313" key="2">
    <source>
        <dbReference type="EMBL" id="QRW43579.1"/>
    </source>
</evidence>
<sequence length="119" mass="13775">MHSIAFFILIACVLFPTPLFPSMAICIPRKIIIWVQRIQFSYKSIFIQHCTTLHYPHTMLYLYYIFAFIYSLPIYIWQITADGHIYAISTIQIISDATAAVLLQSCAAMYVVLLHIIIK</sequence>
<keyword evidence="1" id="KW-0812">Transmembrane</keyword>
<gene>
    <name evidence="2" type="ORF">A118R</name>
</gene>
<name>A0A894KPE8_ASF</name>
<organismHost>
    <name type="scientific">Phacochoerus aethiopicus</name>
    <name type="common">Warthog</name>
    <dbReference type="NCBI Taxonomy" id="85517"/>
</organismHost>
<organismHost>
    <name type="scientific">Phacochoerus africanus</name>
    <name type="common">Warthog</name>
    <dbReference type="NCBI Taxonomy" id="41426"/>
</organismHost>
<accession>A0A894KPE8</accession>
<organismHost>
    <name type="scientific">Ornithodoros</name>
    <name type="common">relapsing fever ticks</name>
    <dbReference type="NCBI Taxonomy" id="6937"/>
</organismHost>
<feature type="transmembrane region" description="Helical" evidence="1">
    <location>
        <begin position="61"/>
        <end position="81"/>
    </location>
</feature>
<evidence type="ECO:0000313" key="3">
    <source>
        <dbReference type="Proteomes" id="UP000423628"/>
    </source>
</evidence>
<organismHost>
    <name type="scientific">Ornithodoros moubata</name>
    <name type="common">Soft tick</name>
    <name type="synonym">Argasid tick</name>
    <dbReference type="NCBI Taxonomy" id="6938"/>
</organismHost>
<reference evidence="2 3" key="1">
    <citation type="submission" date="2019-08" db="EMBL/GenBank/DDBJ databases">
        <authorList>
            <person name="Ndlovu S.S."/>
        </authorList>
    </citation>
    <scope>NUCLEOTIDE SEQUENCE [LARGE SCALE GENOMIC DNA]</scope>
    <source>
        <strain evidence="2">SPEC_57</strain>
    </source>
</reference>
<keyword evidence="1" id="KW-1133">Transmembrane helix</keyword>
<dbReference type="Proteomes" id="UP000423628">
    <property type="component" value="Segment"/>
</dbReference>